<accession>A0A1W6P2E9</accession>
<dbReference type="NCBIfam" id="NF003915">
    <property type="entry name" value="PRK05441.1"/>
    <property type="match status" value="1"/>
</dbReference>
<dbReference type="GO" id="GO:0097367">
    <property type="term" value="F:carbohydrate derivative binding"/>
    <property type="evidence" value="ECO:0007669"/>
    <property type="project" value="InterPro"/>
</dbReference>
<evidence type="ECO:0000256" key="2">
    <source>
        <dbReference type="ARBA" id="ARBA00023277"/>
    </source>
</evidence>
<dbReference type="Gene3D" id="1.10.8.1080">
    <property type="match status" value="1"/>
</dbReference>
<dbReference type="NCBIfam" id="NF009222">
    <property type="entry name" value="PRK12570.1"/>
    <property type="match status" value="1"/>
</dbReference>
<name>A0A1W6P2E9_9RHOB</name>
<dbReference type="CDD" id="cd05007">
    <property type="entry name" value="SIS_Etherase"/>
    <property type="match status" value="1"/>
</dbReference>
<sequence length="292" mass="30014">MSTTEAAARRFADLESWPTTEVVDAMVEGQMAAIAAIAAAKPVLAAAIDAAAENLQAGGRLVYLGAGTSGRLGTLDAAELPPTFSWPYARAISIMAGGPAAITHAVEGAEDSRTESVDALKALDLNATDVVIGIAASGNTPFVVAGLEYANQIGAITISVYNNAFGKVGEVAQFPLMAATGAEVIAGSTRMKAGTAQKALLTCLSSGIFVRMGYVYHGRMVEMRPTNIKLQARAELMVAELADASLDDAAAALAAAGGEIKVAVVMLLRNEGPDAARMRLEQAQGRLHVALS</sequence>
<dbReference type="PROSITE" id="PS51464">
    <property type="entry name" value="SIS"/>
    <property type="match status" value="1"/>
</dbReference>
<dbReference type="STRING" id="92947.BVG79_02127"/>
<dbReference type="PROSITE" id="PS01272">
    <property type="entry name" value="GCKR"/>
    <property type="match status" value="1"/>
</dbReference>
<dbReference type="Proteomes" id="UP000242447">
    <property type="component" value="Chromosome"/>
</dbReference>
<dbReference type="GO" id="GO:0016835">
    <property type="term" value="F:carbon-oxygen lyase activity"/>
    <property type="evidence" value="ECO:0007669"/>
    <property type="project" value="InterPro"/>
</dbReference>
<keyword evidence="5" id="KW-1185">Reference proteome</keyword>
<evidence type="ECO:0000313" key="5">
    <source>
        <dbReference type="Proteomes" id="UP000242447"/>
    </source>
</evidence>
<proteinExistence type="predicted"/>
<evidence type="ECO:0000256" key="1">
    <source>
        <dbReference type="ARBA" id="ARBA00023239"/>
    </source>
</evidence>
<evidence type="ECO:0000259" key="3">
    <source>
        <dbReference type="PROSITE" id="PS51464"/>
    </source>
</evidence>
<dbReference type="OrthoDB" id="9813395at2"/>
<dbReference type="InterPro" id="IPR005486">
    <property type="entry name" value="Glucokinase_regulatory_CS"/>
</dbReference>
<keyword evidence="2" id="KW-0119">Carbohydrate metabolism</keyword>
<dbReference type="InterPro" id="IPR005488">
    <property type="entry name" value="Etherase_MurQ"/>
</dbReference>
<dbReference type="Pfam" id="PF22645">
    <property type="entry name" value="GKRP_SIS_N"/>
    <property type="match status" value="1"/>
</dbReference>
<dbReference type="InterPro" id="IPR001347">
    <property type="entry name" value="SIS_dom"/>
</dbReference>
<dbReference type="KEGG" id="kro:BVG79_02127"/>
<protein>
    <submittedName>
        <fullName evidence="4">N-acetylmuramic acid 6-phosphate etherase</fullName>
        <ecNumber evidence="4">4.2.1.126</ecNumber>
    </submittedName>
</protein>
<dbReference type="EC" id="4.2.1.126" evidence="4"/>
<dbReference type="EMBL" id="CP019937">
    <property type="protein sequence ID" value="ARO15467.1"/>
    <property type="molecule type" value="Genomic_DNA"/>
</dbReference>
<evidence type="ECO:0000313" key="4">
    <source>
        <dbReference type="EMBL" id="ARO15467.1"/>
    </source>
</evidence>
<dbReference type="GO" id="GO:0046348">
    <property type="term" value="P:amino sugar catabolic process"/>
    <property type="evidence" value="ECO:0007669"/>
    <property type="project" value="InterPro"/>
</dbReference>
<reference evidence="4 5" key="1">
    <citation type="submission" date="2017-02" db="EMBL/GenBank/DDBJ databases">
        <title>Ketogulonicigenium robustum SPU B003 Genome sequencing and assembly.</title>
        <authorList>
            <person name="Li Y."/>
            <person name="Liu L."/>
            <person name="Wang C."/>
            <person name="Zhang M."/>
            <person name="Zhang T."/>
            <person name="Zhang Y."/>
        </authorList>
    </citation>
    <scope>NUCLEOTIDE SEQUENCE [LARGE SCALE GENOMIC DNA]</scope>
    <source>
        <strain evidence="4 5">SPU_B003</strain>
    </source>
</reference>
<dbReference type="InterPro" id="IPR046348">
    <property type="entry name" value="SIS_dom_sf"/>
</dbReference>
<gene>
    <name evidence="4" type="primary">murQ</name>
    <name evidence="4" type="ORF">BVG79_02127</name>
</gene>
<dbReference type="AlphaFoldDB" id="A0A1W6P2E9"/>
<dbReference type="InterPro" id="IPR040190">
    <property type="entry name" value="MURQ/GCKR"/>
</dbReference>
<dbReference type="PANTHER" id="PTHR10088:SF4">
    <property type="entry name" value="GLUCOKINASE REGULATORY PROTEIN"/>
    <property type="match status" value="1"/>
</dbReference>
<dbReference type="RefSeq" id="WP_085786863.1">
    <property type="nucleotide sequence ID" value="NZ_CP019937.1"/>
</dbReference>
<dbReference type="GO" id="GO:0009254">
    <property type="term" value="P:peptidoglycan turnover"/>
    <property type="evidence" value="ECO:0007669"/>
    <property type="project" value="TreeGrafter"/>
</dbReference>
<dbReference type="SUPFAM" id="SSF53697">
    <property type="entry name" value="SIS domain"/>
    <property type="match status" value="1"/>
</dbReference>
<feature type="domain" description="SIS" evidence="3">
    <location>
        <begin position="51"/>
        <end position="214"/>
    </location>
</feature>
<dbReference type="GO" id="GO:0016803">
    <property type="term" value="F:ether hydrolase activity"/>
    <property type="evidence" value="ECO:0007669"/>
    <property type="project" value="TreeGrafter"/>
</dbReference>
<organism evidence="4 5">
    <name type="scientific">Ketogulonicigenium robustum</name>
    <dbReference type="NCBI Taxonomy" id="92947"/>
    <lineage>
        <taxon>Bacteria</taxon>
        <taxon>Pseudomonadati</taxon>
        <taxon>Pseudomonadota</taxon>
        <taxon>Alphaproteobacteria</taxon>
        <taxon>Rhodobacterales</taxon>
        <taxon>Roseobacteraceae</taxon>
        <taxon>Ketogulonicigenium</taxon>
    </lineage>
</organism>
<dbReference type="Gene3D" id="3.40.50.10490">
    <property type="entry name" value="Glucose-6-phosphate isomerase like protein, domain 1"/>
    <property type="match status" value="1"/>
</dbReference>
<dbReference type="PANTHER" id="PTHR10088">
    <property type="entry name" value="GLUCOKINASE REGULATORY PROTEIN"/>
    <property type="match status" value="1"/>
</dbReference>
<keyword evidence="1 4" id="KW-0456">Lyase</keyword>